<accession>Q2SEW9</accession>
<proteinExistence type="predicted"/>
<dbReference type="SUPFAM" id="SSF48452">
    <property type="entry name" value="TPR-like"/>
    <property type="match status" value="1"/>
</dbReference>
<dbReference type="Proteomes" id="UP000000238">
    <property type="component" value="Chromosome"/>
</dbReference>
<gene>
    <name evidence="1" type="ordered locus">HCH_04093</name>
</gene>
<evidence type="ECO:0000313" key="2">
    <source>
        <dbReference type="Proteomes" id="UP000000238"/>
    </source>
</evidence>
<dbReference type="HOGENOM" id="CLU_1501478_0_0_6"/>
<dbReference type="AlphaFoldDB" id="Q2SEW9"/>
<reference evidence="1 2" key="1">
    <citation type="journal article" date="2005" name="Nucleic Acids Res.">
        <title>Genomic blueprint of Hahella chejuensis, a marine microbe producing an algicidal agent.</title>
        <authorList>
            <person name="Jeong H."/>
            <person name="Yim J.H."/>
            <person name="Lee C."/>
            <person name="Choi S.-H."/>
            <person name="Park Y.K."/>
            <person name="Yoon S.H."/>
            <person name="Hur C.-G."/>
            <person name="Kang H.-Y."/>
            <person name="Kim D."/>
            <person name="Lee H.H."/>
            <person name="Park K.H."/>
            <person name="Park S.-H."/>
            <person name="Park H.-S."/>
            <person name="Lee H.K."/>
            <person name="Oh T.K."/>
            <person name="Kim J.F."/>
        </authorList>
    </citation>
    <scope>NUCLEOTIDE SEQUENCE [LARGE SCALE GENOMIC DNA]</scope>
    <source>
        <strain evidence="1 2">KCTC 2396</strain>
    </source>
</reference>
<dbReference type="Gene3D" id="1.25.40.10">
    <property type="entry name" value="Tetratricopeptide repeat domain"/>
    <property type="match status" value="2"/>
</dbReference>
<protein>
    <submittedName>
        <fullName evidence="1">Protein containing tetratricopeptide repeat</fullName>
    </submittedName>
</protein>
<organism evidence="1 2">
    <name type="scientific">Hahella chejuensis (strain KCTC 2396)</name>
    <dbReference type="NCBI Taxonomy" id="349521"/>
    <lineage>
        <taxon>Bacteria</taxon>
        <taxon>Pseudomonadati</taxon>
        <taxon>Pseudomonadota</taxon>
        <taxon>Gammaproteobacteria</taxon>
        <taxon>Oceanospirillales</taxon>
        <taxon>Hahellaceae</taxon>
        <taxon>Hahella</taxon>
    </lineage>
</organism>
<dbReference type="InterPro" id="IPR011990">
    <property type="entry name" value="TPR-like_helical_dom_sf"/>
</dbReference>
<dbReference type="STRING" id="349521.HCH_04093"/>
<evidence type="ECO:0000313" key="1">
    <source>
        <dbReference type="EMBL" id="ABC30805.1"/>
    </source>
</evidence>
<dbReference type="RefSeq" id="WP_011397872.1">
    <property type="nucleotide sequence ID" value="NC_007645.1"/>
</dbReference>
<dbReference type="KEGG" id="hch:HCH_04093"/>
<sequence>MMDLSLFEGDELLALARLDVDAKRIDEALAKLKRAYQLPEFPPEVESLLAKIYAQLDLLERASFHYESFLARETKAVLERFQYGMVQFEQGIKDRALQVWAEVLEDEPTHPPSLFYASLANVELGNENEARRLIDILLKSAPVDNLYFNRAKTLLQDLDGRRSQAESMSDLKEADHLYN</sequence>
<dbReference type="EMBL" id="CP000155">
    <property type="protein sequence ID" value="ABC30805.1"/>
    <property type="molecule type" value="Genomic_DNA"/>
</dbReference>
<name>Q2SEW9_HAHCH</name>
<dbReference type="eggNOG" id="COG0457">
    <property type="taxonomic scope" value="Bacteria"/>
</dbReference>
<keyword evidence="2" id="KW-1185">Reference proteome</keyword>